<organism evidence="1 2">
    <name type="scientific">Eikenella corrodens ATCC 23834</name>
    <dbReference type="NCBI Taxonomy" id="546274"/>
    <lineage>
        <taxon>Bacteria</taxon>
        <taxon>Pseudomonadati</taxon>
        <taxon>Pseudomonadota</taxon>
        <taxon>Betaproteobacteria</taxon>
        <taxon>Neisseriales</taxon>
        <taxon>Neisseriaceae</taxon>
        <taxon>Eikenella</taxon>
    </lineage>
</organism>
<evidence type="ECO:0000313" key="1">
    <source>
        <dbReference type="EMBL" id="EEG24202.1"/>
    </source>
</evidence>
<sequence>MIVFYSGTERLPESHFREANAWFARNLKFDNGLCVLNRNRKMGVVERGVGFAEMAFR</sequence>
<dbReference type="HOGENOM" id="CLU_2989465_0_0_4"/>
<accession>C0DU04</accession>
<dbReference type="EMBL" id="ACEA01000017">
    <property type="protein sequence ID" value="EEG24202.1"/>
    <property type="molecule type" value="Genomic_DNA"/>
</dbReference>
<name>C0DU04_EIKCO</name>
<gene>
    <name evidence="1" type="ORF">EIKCOROL_00835</name>
</gene>
<dbReference type="AlphaFoldDB" id="C0DU04"/>
<evidence type="ECO:0000313" key="2">
    <source>
        <dbReference type="Proteomes" id="UP000005837"/>
    </source>
</evidence>
<protein>
    <submittedName>
        <fullName evidence="1">Uncharacterized protein</fullName>
    </submittedName>
</protein>
<dbReference type="Proteomes" id="UP000005837">
    <property type="component" value="Unassembled WGS sequence"/>
</dbReference>
<proteinExistence type="predicted"/>
<reference evidence="1 2" key="1">
    <citation type="submission" date="2009-01" db="EMBL/GenBank/DDBJ databases">
        <authorList>
            <person name="Fulton L."/>
            <person name="Clifton S."/>
            <person name="Chinwalla A.T."/>
            <person name="Mitreva M."/>
            <person name="Sodergren E."/>
            <person name="Weinstock G."/>
            <person name="Clifton S."/>
            <person name="Dooling D.J."/>
            <person name="Fulton B."/>
            <person name="Minx P."/>
            <person name="Pepin K.H."/>
            <person name="Johnson M."/>
            <person name="Bhonagiri V."/>
            <person name="Nash W.E."/>
            <person name="Mardis E.R."/>
            <person name="Wilson R.K."/>
        </authorList>
    </citation>
    <scope>NUCLEOTIDE SEQUENCE [LARGE SCALE GENOMIC DNA]</scope>
    <source>
        <strain evidence="1 2">ATCC 23834</strain>
    </source>
</reference>
<comment type="caution">
    <text evidence="1">The sequence shown here is derived from an EMBL/GenBank/DDBJ whole genome shotgun (WGS) entry which is preliminary data.</text>
</comment>